<dbReference type="EMBL" id="BJZT01000028">
    <property type="protein sequence ID" value="GEP00265.1"/>
    <property type="molecule type" value="Genomic_DNA"/>
</dbReference>
<dbReference type="Gene3D" id="3.30.450.40">
    <property type="match status" value="1"/>
</dbReference>
<dbReference type="InterPro" id="IPR003018">
    <property type="entry name" value="GAF"/>
</dbReference>
<feature type="domain" description="GGDEF" evidence="1">
    <location>
        <begin position="325"/>
        <end position="457"/>
    </location>
</feature>
<dbReference type="NCBIfam" id="TIGR00254">
    <property type="entry name" value="GGDEF"/>
    <property type="match status" value="1"/>
</dbReference>
<dbReference type="Pfam" id="PF13185">
    <property type="entry name" value="GAF_2"/>
    <property type="match status" value="1"/>
</dbReference>
<dbReference type="Proteomes" id="UP000321258">
    <property type="component" value="Unassembled WGS sequence"/>
</dbReference>
<evidence type="ECO:0000259" key="1">
    <source>
        <dbReference type="PROSITE" id="PS50887"/>
    </source>
</evidence>
<keyword evidence="3" id="KW-1185">Reference proteome</keyword>
<dbReference type="SUPFAM" id="SSF55781">
    <property type="entry name" value="GAF domain-like"/>
    <property type="match status" value="1"/>
</dbReference>
<protein>
    <recommendedName>
        <fullName evidence="1">GGDEF domain-containing protein</fullName>
    </recommendedName>
</protein>
<dbReference type="Gene3D" id="3.30.450.20">
    <property type="entry name" value="PAS domain"/>
    <property type="match status" value="1"/>
</dbReference>
<dbReference type="PANTHER" id="PTHR44757:SF2">
    <property type="entry name" value="BIOFILM ARCHITECTURE MAINTENANCE PROTEIN MBAA"/>
    <property type="match status" value="1"/>
</dbReference>
<dbReference type="InterPro" id="IPR029787">
    <property type="entry name" value="Nucleotide_cyclase"/>
</dbReference>
<dbReference type="CDD" id="cd01949">
    <property type="entry name" value="GGDEF"/>
    <property type="match status" value="1"/>
</dbReference>
<dbReference type="SMART" id="SM00065">
    <property type="entry name" value="GAF"/>
    <property type="match status" value="1"/>
</dbReference>
<evidence type="ECO:0000313" key="3">
    <source>
        <dbReference type="Proteomes" id="UP000321258"/>
    </source>
</evidence>
<dbReference type="SMART" id="SM00267">
    <property type="entry name" value="GGDEF"/>
    <property type="match status" value="1"/>
</dbReference>
<reference evidence="2 3" key="1">
    <citation type="submission" date="2019-07" db="EMBL/GenBank/DDBJ databases">
        <title>Whole genome shotgun sequence of Methylobacterium haplocladii NBRC 107714.</title>
        <authorList>
            <person name="Hosoyama A."/>
            <person name="Uohara A."/>
            <person name="Ohji S."/>
            <person name="Ichikawa N."/>
        </authorList>
    </citation>
    <scope>NUCLEOTIDE SEQUENCE [LARGE SCALE GENOMIC DNA]</scope>
    <source>
        <strain evidence="2 3">NBRC 107714</strain>
    </source>
</reference>
<dbReference type="PROSITE" id="PS50887">
    <property type="entry name" value="GGDEF"/>
    <property type="match status" value="1"/>
</dbReference>
<dbReference type="InterPro" id="IPR035965">
    <property type="entry name" value="PAS-like_dom_sf"/>
</dbReference>
<accession>A0A512IRB7</accession>
<name>A0A512IRB7_9HYPH</name>
<dbReference type="PANTHER" id="PTHR44757">
    <property type="entry name" value="DIGUANYLATE CYCLASE DGCP"/>
    <property type="match status" value="1"/>
</dbReference>
<dbReference type="InterPro" id="IPR052155">
    <property type="entry name" value="Biofilm_reg_signaling"/>
</dbReference>
<organism evidence="2 3">
    <name type="scientific">Methylobacterium haplocladii</name>
    <dbReference type="NCBI Taxonomy" id="1176176"/>
    <lineage>
        <taxon>Bacteria</taxon>
        <taxon>Pseudomonadati</taxon>
        <taxon>Pseudomonadota</taxon>
        <taxon>Alphaproteobacteria</taxon>
        <taxon>Hyphomicrobiales</taxon>
        <taxon>Methylobacteriaceae</taxon>
        <taxon>Methylobacterium</taxon>
    </lineage>
</organism>
<dbReference type="SUPFAM" id="SSF55785">
    <property type="entry name" value="PYP-like sensor domain (PAS domain)"/>
    <property type="match status" value="1"/>
</dbReference>
<evidence type="ECO:0000313" key="2">
    <source>
        <dbReference type="EMBL" id="GEP00265.1"/>
    </source>
</evidence>
<comment type="caution">
    <text evidence="2">The sequence shown here is derived from an EMBL/GenBank/DDBJ whole genome shotgun (WGS) entry which is preliminary data.</text>
</comment>
<proteinExistence type="predicted"/>
<dbReference type="Pfam" id="PF00990">
    <property type="entry name" value="GGDEF"/>
    <property type="match status" value="1"/>
</dbReference>
<dbReference type="SUPFAM" id="SSF55073">
    <property type="entry name" value="Nucleotide cyclase"/>
    <property type="match status" value="1"/>
</dbReference>
<sequence>MMSVGSPDPLASLLERIRRSFCVRAAMVRFSDDEGRPAEFHAGAPIPWSDNPAACRLQALAAAGTVVVPDIDLEDDAAGRAADRPRIRFFAGIPLLSETGCPFGVLSLFHAQPRWLSPVHVRALEDLAAELAPVAARRRDDVIIARLRHRLDVQAATMRAQAEELVQGRGTFERAAAGARVGIWECALHDESLTWTDQVYDLFEIPRGTRLARRTTLDCYTPGSRAVLERTRSAAIAGRRDFRLDAEIITLKGRRRWIRLTAATECRDGVPVRLFGMKQDITEQTLLLERTRYLADFDVMTGLANRASFEARLAYLGTDPRDRAPIGALLLIDLDGFKRINDGFGHALGDACLQEAARRLRAVCAGAELVARIGGDEFAVLIGCSLREGVAEALAEAIVASLSQPMQSGAHAFRIGASVGIAPVGRPCTPSDLFIRADTALYAAKAAGRGTFRTFDLGIAGGDLGHMPQPGLIDGERRSLRRPALN</sequence>
<dbReference type="InterPro" id="IPR043128">
    <property type="entry name" value="Rev_trsase/Diguanyl_cyclase"/>
</dbReference>
<dbReference type="Gene3D" id="3.30.70.270">
    <property type="match status" value="1"/>
</dbReference>
<gene>
    <name evidence="2" type="ORF">MHA02_26520</name>
</gene>
<dbReference type="InterPro" id="IPR000160">
    <property type="entry name" value="GGDEF_dom"/>
</dbReference>
<dbReference type="InterPro" id="IPR029016">
    <property type="entry name" value="GAF-like_dom_sf"/>
</dbReference>
<dbReference type="AlphaFoldDB" id="A0A512IRB7"/>